<feature type="compositionally biased region" description="Basic and acidic residues" evidence="1">
    <location>
        <begin position="9"/>
        <end position="34"/>
    </location>
</feature>
<sequence length="271" mass="30981">MQDSQTNNEQERNEQYQKQIREWGQVDEKIEQRGTEASNTQACDRNASVQSNDGSPQDDGRELPPRESASLFKENEDMTNSYANDGFSKRQNAKQWGGRANLAQENRGRKMFPERNGLNATTDISSDSANWNQQAGTSNRHRSNDDRNKFQKGQQKYFDRGDEDAVKPASKARSRERGGYRSEHPASMHGQRLVREVTKSTVQGDRMNFTDNDRDSGNRYYSEARSARRKNEEWSHDKGGDDENGNLSAQDKRQLAAWNVGSENENDNCMQ</sequence>
<feature type="compositionally biased region" description="Polar residues" evidence="1">
    <location>
        <begin position="78"/>
        <end position="94"/>
    </location>
</feature>
<dbReference type="EMBL" id="UYRR01014563">
    <property type="protein sequence ID" value="VDK27370.1"/>
    <property type="molecule type" value="Genomic_DNA"/>
</dbReference>
<evidence type="ECO:0000313" key="3">
    <source>
        <dbReference type="Proteomes" id="UP000267096"/>
    </source>
</evidence>
<feature type="compositionally biased region" description="Polar residues" evidence="1">
    <location>
        <begin position="261"/>
        <end position="271"/>
    </location>
</feature>
<proteinExistence type="predicted"/>
<feature type="compositionally biased region" description="Polar residues" evidence="1">
    <location>
        <begin position="35"/>
        <end position="55"/>
    </location>
</feature>
<feature type="compositionally biased region" description="Basic and acidic residues" evidence="1">
    <location>
        <begin position="173"/>
        <end position="186"/>
    </location>
</feature>
<dbReference type="WBParaSite" id="ASIM_0000681601-mRNA-1">
    <property type="protein sequence ID" value="ASIM_0000681601-mRNA-1"/>
    <property type="gene ID" value="ASIM_0000681601"/>
</dbReference>
<evidence type="ECO:0000313" key="4">
    <source>
        <dbReference type="WBParaSite" id="ASIM_0000681601-mRNA-1"/>
    </source>
</evidence>
<gene>
    <name evidence="2" type="ORF">ASIM_LOCUS6592</name>
</gene>
<dbReference type="AlphaFoldDB" id="A0A0M3JGR0"/>
<feature type="compositionally biased region" description="Basic and acidic residues" evidence="1">
    <location>
        <begin position="157"/>
        <end position="166"/>
    </location>
</feature>
<protein>
    <submittedName>
        <fullName evidence="4">Btz domain-containing protein</fullName>
    </submittedName>
</protein>
<dbReference type="Proteomes" id="UP000267096">
    <property type="component" value="Unassembled WGS sequence"/>
</dbReference>
<name>A0A0M3JGR0_ANISI</name>
<evidence type="ECO:0000313" key="2">
    <source>
        <dbReference type="EMBL" id="VDK27370.1"/>
    </source>
</evidence>
<keyword evidence="3" id="KW-1185">Reference proteome</keyword>
<reference evidence="4" key="1">
    <citation type="submission" date="2017-02" db="UniProtKB">
        <authorList>
            <consortium name="WormBaseParasite"/>
        </authorList>
    </citation>
    <scope>IDENTIFICATION</scope>
</reference>
<feature type="compositionally biased region" description="Basic and acidic residues" evidence="1">
    <location>
        <begin position="225"/>
        <end position="241"/>
    </location>
</feature>
<feature type="region of interest" description="Disordered" evidence="1">
    <location>
        <begin position="1"/>
        <end position="271"/>
    </location>
</feature>
<feature type="compositionally biased region" description="Polar residues" evidence="1">
    <location>
        <begin position="118"/>
        <end position="138"/>
    </location>
</feature>
<accession>A0A0M3JGR0</accession>
<organism evidence="4">
    <name type="scientific">Anisakis simplex</name>
    <name type="common">Herring worm</name>
    <dbReference type="NCBI Taxonomy" id="6269"/>
    <lineage>
        <taxon>Eukaryota</taxon>
        <taxon>Metazoa</taxon>
        <taxon>Ecdysozoa</taxon>
        <taxon>Nematoda</taxon>
        <taxon>Chromadorea</taxon>
        <taxon>Rhabditida</taxon>
        <taxon>Spirurina</taxon>
        <taxon>Ascaridomorpha</taxon>
        <taxon>Ascaridoidea</taxon>
        <taxon>Anisakidae</taxon>
        <taxon>Anisakis</taxon>
        <taxon>Anisakis simplex complex</taxon>
    </lineage>
</organism>
<reference evidence="2 3" key="2">
    <citation type="submission" date="2018-11" db="EMBL/GenBank/DDBJ databases">
        <authorList>
            <consortium name="Pathogen Informatics"/>
        </authorList>
    </citation>
    <scope>NUCLEOTIDE SEQUENCE [LARGE SCALE GENOMIC DNA]</scope>
</reference>
<evidence type="ECO:0000256" key="1">
    <source>
        <dbReference type="SAM" id="MobiDB-lite"/>
    </source>
</evidence>